<dbReference type="SUPFAM" id="SSF100950">
    <property type="entry name" value="NagB/RpiA/CoA transferase-like"/>
    <property type="match status" value="1"/>
</dbReference>
<organism evidence="8 9">
    <name type="scientific">Cryptolaemus montrouzieri</name>
    <dbReference type="NCBI Taxonomy" id="559131"/>
    <lineage>
        <taxon>Eukaryota</taxon>
        <taxon>Metazoa</taxon>
        <taxon>Ecdysozoa</taxon>
        <taxon>Arthropoda</taxon>
        <taxon>Hexapoda</taxon>
        <taxon>Insecta</taxon>
        <taxon>Pterygota</taxon>
        <taxon>Neoptera</taxon>
        <taxon>Endopterygota</taxon>
        <taxon>Coleoptera</taxon>
        <taxon>Polyphaga</taxon>
        <taxon>Cucujiformia</taxon>
        <taxon>Coccinelloidea</taxon>
        <taxon>Coccinellidae</taxon>
        <taxon>Scymninae</taxon>
        <taxon>Scymnini</taxon>
        <taxon>Cryptolaemus</taxon>
    </lineage>
</organism>
<comment type="pathway">
    <text evidence="2 6">Carbohydrate degradation; pentose phosphate pathway; D-ribulose 5-phosphate from D-glucose 6-phosphate (oxidative stage): step 2/3.</text>
</comment>
<keyword evidence="9" id="KW-1185">Reference proteome</keyword>
<protein>
    <recommendedName>
        <fullName evidence="4 6">6-phosphogluconolactonase</fullName>
        <shortName evidence="6">6PGL</shortName>
        <ecNumber evidence="4 6">3.1.1.31</ecNumber>
    </recommendedName>
</protein>
<evidence type="ECO:0000256" key="6">
    <source>
        <dbReference type="RuleBase" id="RU365095"/>
    </source>
</evidence>
<dbReference type="AlphaFoldDB" id="A0ABD2P1G9"/>
<dbReference type="InterPro" id="IPR006148">
    <property type="entry name" value="Glc/Gal-6P_isomerase"/>
</dbReference>
<gene>
    <name evidence="8" type="ORF">HHI36_018943</name>
</gene>
<comment type="function">
    <text evidence="6">Hydrolysis of 6-phosphogluconolactone to 6-phosphogluconate.</text>
</comment>
<evidence type="ECO:0000256" key="1">
    <source>
        <dbReference type="ARBA" id="ARBA00000832"/>
    </source>
</evidence>
<dbReference type="FunFam" id="3.40.50.1360:FF:000005">
    <property type="entry name" value="6-phosphogluconolactonase"/>
    <property type="match status" value="1"/>
</dbReference>
<evidence type="ECO:0000256" key="3">
    <source>
        <dbReference type="ARBA" id="ARBA00010662"/>
    </source>
</evidence>
<evidence type="ECO:0000313" key="9">
    <source>
        <dbReference type="Proteomes" id="UP001516400"/>
    </source>
</evidence>
<dbReference type="InterPro" id="IPR037171">
    <property type="entry name" value="NagB/RpiA_transferase-like"/>
</dbReference>
<comment type="caution">
    <text evidence="8">The sequence shown here is derived from an EMBL/GenBank/DDBJ whole genome shotgun (WGS) entry which is preliminary data.</text>
</comment>
<dbReference type="NCBIfam" id="TIGR01198">
    <property type="entry name" value="pgl"/>
    <property type="match status" value="1"/>
</dbReference>
<dbReference type="Gene3D" id="3.40.50.1360">
    <property type="match status" value="1"/>
</dbReference>
<sequence>MKLIVAKDRDNVIQELMNIIKTVSDESIAKDKVFNIGLSGGSLGSFLATGLPNLKTDLSKWRLFFCDERVVPEDSNDSTYGFYKTTLIGTTNLKEDQFVKIKQGLSAEEAAKDYTEQIRKHFPDAVIPRFDLLLLGMGPDGHTCSLFPDHPILDENDRWIAPITDSPKPPPSRITMTFEIVNNAKNCIFAMCGKEKAPMVKRILQDKEDLPAGRVKPTNGEVYWILDDSAAGDLNK</sequence>
<comment type="catalytic activity">
    <reaction evidence="1 6">
        <text>6-phospho-D-glucono-1,5-lactone + H2O = 6-phospho-D-gluconate + H(+)</text>
        <dbReference type="Rhea" id="RHEA:12556"/>
        <dbReference type="ChEBI" id="CHEBI:15377"/>
        <dbReference type="ChEBI" id="CHEBI:15378"/>
        <dbReference type="ChEBI" id="CHEBI:57955"/>
        <dbReference type="ChEBI" id="CHEBI:58759"/>
        <dbReference type="EC" id="3.1.1.31"/>
    </reaction>
</comment>
<reference evidence="8 9" key="1">
    <citation type="journal article" date="2021" name="BMC Biol.">
        <title>Horizontally acquired antibacterial genes associated with adaptive radiation of ladybird beetles.</title>
        <authorList>
            <person name="Li H.S."/>
            <person name="Tang X.F."/>
            <person name="Huang Y.H."/>
            <person name="Xu Z.Y."/>
            <person name="Chen M.L."/>
            <person name="Du X.Y."/>
            <person name="Qiu B.Y."/>
            <person name="Chen P.T."/>
            <person name="Zhang W."/>
            <person name="Slipinski A."/>
            <person name="Escalona H.E."/>
            <person name="Waterhouse R.M."/>
            <person name="Zwick A."/>
            <person name="Pang H."/>
        </authorList>
    </citation>
    <scope>NUCLEOTIDE SEQUENCE [LARGE SCALE GENOMIC DNA]</scope>
    <source>
        <strain evidence="8">SYSU2018</strain>
    </source>
</reference>
<evidence type="ECO:0000256" key="4">
    <source>
        <dbReference type="ARBA" id="ARBA00013198"/>
    </source>
</evidence>
<dbReference type="GO" id="GO:0005975">
    <property type="term" value="P:carbohydrate metabolic process"/>
    <property type="evidence" value="ECO:0007669"/>
    <property type="project" value="UniProtKB-UniRule"/>
</dbReference>
<dbReference type="PANTHER" id="PTHR11054:SF0">
    <property type="entry name" value="6-PHOSPHOGLUCONOLACTONASE"/>
    <property type="match status" value="1"/>
</dbReference>
<evidence type="ECO:0000256" key="2">
    <source>
        <dbReference type="ARBA" id="ARBA00004961"/>
    </source>
</evidence>
<dbReference type="PANTHER" id="PTHR11054">
    <property type="entry name" value="6-PHOSPHOGLUCONOLACTONASE"/>
    <property type="match status" value="1"/>
</dbReference>
<dbReference type="InterPro" id="IPR005900">
    <property type="entry name" value="6-phosphogluconolactonase_DevB"/>
</dbReference>
<keyword evidence="5 6" id="KW-0378">Hydrolase</keyword>
<accession>A0ABD2P1G9</accession>
<feature type="domain" description="Glucosamine/galactosamine-6-phosphate isomerase" evidence="7">
    <location>
        <begin position="8"/>
        <end position="224"/>
    </location>
</feature>
<evidence type="ECO:0000313" key="8">
    <source>
        <dbReference type="EMBL" id="KAL3284803.1"/>
    </source>
</evidence>
<dbReference type="CDD" id="cd01400">
    <property type="entry name" value="6PGL"/>
    <property type="match status" value="1"/>
</dbReference>
<evidence type="ECO:0000259" key="7">
    <source>
        <dbReference type="Pfam" id="PF01182"/>
    </source>
</evidence>
<dbReference type="Pfam" id="PF01182">
    <property type="entry name" value="Glucosamine_iso"/>
    <property type="match status" value="1"/>
</dbReference>
<comment type="similarity">
    <text evidence="3 6">Belongs to the glucosamine/galactosamine-6-phosphate isomerase family. 6-phosphogluconolactonase subfamily.</text>
</comment>
<dbReference type="InterPro" id="IPR039104">
    <property type="entry name" value="6PGL"/>
</dbReference>
<dbReference type="EC" id="3.1.1.31" evidence="4 6"/>
<dbReference type="GO" id="GO:0017057">
    <property type="term" value="F:6-phosphogluconolactonase activity"/>
    <property type="evidence" value="ECO:0007669"/>
    <property type="project" value="UniProtKB-UniRule"/>
</dbReference>
<name>A0ABD2P1G9_9CUCU</name>
<dbReference type="Proteomes" id="UP001516400">
    <property type="component" value="Unassembled WGS sequence"/>
</dbReference>
<evidence type="ECO:0000256" key="5">
    <source>
        <dbReference type="ARBA" id="ARBA00022801"/>
    </source>
</evidence>
<dbReference type="EMBL" id="JABFTP020000165">
    <property type="protein sequence ID" value="KAL3284803.1"/>
    <property type="molecule type" value="Genomic_DNA"/>
</dbReference>
<proteinExistence type="inferred from homology"/>